<evidence type="ECO:0000313" key="4">
    <source>
        <dbReference type="EMBL" id="WAZ27269.1"/>
    </source>
</evidence>
<keyword evidence="1" id="KW-0328">Glycosyltransferase</keyword>
<name>A0ABY7KRR7_9ACTN</name>
<dbReference type="CDD" id="cd03801">
    <property type="entry name" value="GT4_PimA-like"/>
    <property type="match status" value="1"/>
</dbReference>
<dbReference type="InterPro" id="IPR050194">
    <property type="entry name" value="Glycosyltransferase_grp1"/>
</dbReference>
<dbReference type="EMBL" id="CP114413">
    <property type="protein sequence ID" value="WAZ27269.1"/>
    <property type="molecule type" value="Genomic_DNA"/>
</dbReference>
<dbReference type="RefSeq" id="WP_269664723.1">
    <property type="nucleotide sequence ID" value="NZ_CP114413.1"/>
</dbReference>
<dbReference type="SUPFAM" id="SSF53756">
    <property type="entry name" value="UDP-Glycosyltransferase/glycogen phosphorylase"/>
    <property type="match status" value="1"/>
</dbReference>
<keyword evidence="2" id="KW-0808">Transferase</keyword>
<dbReference type="Proteomes" id="UP001164439">
    <property type="component" value="Chromosome"/>
</dbReference>
<dbReference type="InterPro" id="IPR028098">
    <property type="entry name" value="Glyco_trans_4-like_N"/>
</dbReference>
<accession>A0ABY7KRR7</accession>
<dbReference type="PANTHER" id="PTHR45947:SF3">
    <property type="entry name" value="SULFOQUINOVOSYL TRANSFERASE SQD2"/>
    <property type="match status" value="1"/>
</dbReference>
<organism evidence="4 5">
    <name type="scientific">Streptomyces cinnabarinus</name>
    <dbReference type="NCBI Taxonomy" id="67287"/>
    <lineage>
        <taxon>Bacteria</taxon>
        <taxon>Bacillati</taxon>
        <taxon>Actinomycetota</taxon>
        <taxon>Actinomycetes</taxon>
        <taxon>Kitasatosporales</taxon>
        <taxon>Streptomycetaceae</taxon>
        <taxon>Streptomyces</taxon>
    </lineage>
</organism>
<evidence type="ECO:0000313" key="5">
    <source>
        <dbReference type="Proteomes" id="UP001164439"/>
    </source>
</evidence>
<sequence length="378" mass="41074">MVHDYPPLSGGGLALAALDLAALLADRYEFRIVSARSRDHFADDRGRLRAASTWLCASPWRLLRWAPDADLVVVHWTFSFRWLSTLAAAVVPLTGCPTVLIIHTAPEHARHNRLRVLPDWVRRLLLGLAARLTRRHSCVAALSHAHALELRDAGIRPTHVLPLPVRPADGPGVHRARGPVGVVGFAGELSVLKGADLLPGLMAALTPRWRMRIAGAGPLSGAVLKAVDALPSARRQRVCLLGAVAPEHMPSFYRSVDFLLVVSRTESQCRVALEAMLAGVVVLAGRAGGLTDIVVDGKTGFLVDPARPAELRALLDRLSADRAVLDRVRRTARASALAAFEASRADWSRLLMELVPSGAGRENLPYRRLSHKRHQTLP</sequence>
<evidence type="ECO:0000259" key="3">
    <source>
        <dbReference type="Pfam" id="PF13439"/>
    </source>
</evidence>
<dbReference type="Gene3D" id="3.40.50.2000">
    <property type="entry name" value="Glycogen Phosphorylase B"/>
    <property type="match status" value="2"/>
</dbReference>
<keyword evidence="5" id="KW-1185">Reference proteome</keyword>
<proteinExistence type="predicted"/>
<gene>
    <name evidence="4" type="ORF">STRCI_006800</name>
</gene>
<dbReference type="PANTHER" id="PTHR45947">
    <property type="entry name" value="SULFOQUINOVOSYL TRANSFERASE SQD2"/>
    <property type="match status" value="1"/>
</dbReference>
<dbReference type="Pfam" id="PF13439">
    <property type="entry name" value="Glyco_transf_4"/>
    <property type="match status" value="1"/>
</dbReference>
<reference evidence="4" key="1">
    <citation type="submission" date="2022-12" db="EMBL/GenBank/DDBJ databases">
        <authorList>
            <person name="Ruckert C."/>
            <person name="Busche T."/>
            <person name="Kalinowski J."/>
            <person name="Wittmann C."/>
        </authorList>
    </citation>
    <scope>NUCLEOTIDE SEQUENCE</scope>
    <source>
        <strain evidence="4">DSM 40467</strain>
    </source>
</reference>
<evidence type="ECO:0000256" key="1">
    <source>
        <dbReference type="ARBA" id="ARBA00022676"/>
    </source>
</evidence>
<dbReference type="Pfam" id="PF13692">
    <property type="entry name" value="Glyco_trans_1_4"/>
    <property type="match status" value="1"/>
</dbReference>
<protein>
    <submittedName>
        <fullName evidence="4">Glycosyltransferase family 4 protein</fullName>
    </submittedName>
</protein>
<evidence type="ECO:0000256" key="2">
    <source>
        <dbReference type="ARBA" id="ARBA00022679"/>
    </source>
</evidence>
<feature type="domain" description="Glycosyltransferase subfamily 4-like N-terminal" evidence="3">
    <location>
        <begin position="11"/>
        <end position="166"/>
    </location>
</feature>